<dbReference type="SUPFAM" id="SSF56112">
    <property type="entry name" value="Protein kinase-like (PK-like)"/>
    <property type="match status" value="1"/>
</dbReference>
<organism evidence="2 3">
    <name type="scientific">Suillus fuscotomentosus</name>
    <dbReference type="NCBI Taxonomy" id="1912939"/>
    <lineage>
        <taxon>Eukaryota</taxon>
        <taxon>Fungi</taxon>
        <taxon>Dikarya</taxon>
        <taxon>Basidiomycota</taxon>
        <taxon>Agaricomycotina</taxon>
        <taxon>Agaricomycetes</taxon>
        <taxon>Agaricomycetidae</taxon>
        <taxon>Boletales</taxon>
        <taxon>Suillineae</taxon>
        <taxon>Suillaceae</taxon>
        <taxon>Suillus</taxon>
    </lineage>
</organism>
<protein>
    <recommendedName>
        <fullName evidence="1">Protein kinase domain-containing protein</fullName>
    </recommendedName>
</protein>
<dbReference type="GO" id="GO:0005524">
    <property type="term" value="F:ATP binding"/>
    <property type="evidence" value="ECO:0007669"/>
    <property type="project" value="InterPro"/>
</dbReference>
<dbReference type="GO" id="GO:0004672">
    <property type="term" value="F:protein kinase activity"/>
    <property type="evidence" value="ECO:0007669"/>
    <property type="project" value="InterPro"/>
</dbReference>
<sequence length="409" mass="47125">MTLQELLARCAGSYQYLSVSEKSKLLDFVRDLPRWSVLLLIMQRMGYEQWGLNRMFEPEPGFSGKVMVEDAQIDLELDVKSKERVTPFGIRGRATTVFSVKSEALSGLQRDPRFPNESSELVAKLYWPEETRQSEPDILKKVYKIAQTDPDVRGHIPELVWFHKFKETSTSKIRVALGLKDAERAEQGSRVLYIIVFRKLIPITTLSGEEFLAAWWQVVKCHCALWKEGVLHRDVSPSNLMVYRLRGQYIGVLNDYDLSSFNRDGPRGLERTGTVPFMAADLLTPDGVAGKVEHVYAHDAESLIWVLTWVCLRYKEGELLSRPRPLEGWLKADAIQCRRDKTHFWSIKIRSVRPSTSHAETWDLVKKCFDGIHSIYLPSGYRKLTDESAFQLLLEGPMLEHESRRRTYS</sequence>
<comment type="caution">
    <text evidence="2">The sequence shown here is derived from an EMBL/GenBank/DDBJ whole genome shotgun (WGS) entry which is preliminary data.</text>
</comment>
<dbReference type="Pfam" id="PF17667">
    <property type="entry name" value="Pkinase_fungal"/>
    <property type="match status" value="1"/>
</dbReference>
<dbReference type="PANTHER" id="PTHR38248:SF2">
    <property type="entry name" value="FUNK1 11"/>
    <property type="match status" value="1"/>
</dbReference>
<name>A0AAD4EBA4_9AGAM</name>
<dbReference type="Gene3D" id="1.10.510.10">
    <property type="entry name" value="Transferase(Phosphotransferase) domain 1"/>
    <property type="match status" value="1"/>
</dbReference>
<reference evidence="2" key="1">
    <citation type="journal article" date="2020" name="New Phytol.">
        <title>Comparative genomics reveals dynamic genome evolution in host specialist ectomycorrhizal fungi.</title>
        <authorList>
            <person name="Lofgren L.A."/>
            <person name="Nguyen N.H."/>
            <person name="Vilgalys R."/>
            <person name="Ruytinx J."/>
            <person name="Liao H.L."/>
            <person name="Branco S."/>
            <person name="Kuo A."/>
            <person name="LaButti K."/>
            <person name="Lipzen A."/>
            <person name="Andreopoulos W."/>
            <person name="Pangilinan J."/>
            <person name="Riley R."/>
            <person name="Hundley H."/>
            <person name="Na H."/>
            <person name="Barry K."/>
            <person name="Grigoriev I.V."/>
            <person name="Stajich J.E."/>
            <person name="Kennedy P.G."/>
        </authorList>
    </citation>
    <scope>NUCLEOTIDE SEQUENCE</scope>
    <source>
        <strain evidence="2">FC203</strain>
    </source>
</reference>
<dbReference type="AlphaFoldDB" id="A0AAD4EBA4"/>
<dbReference type="InterPro" id="IPR011009">
    <property type="entry name" value="Kinase-like_dom_sf"/>
</dbReference>
<dbReference type="GeneID" id="64659271"/>
<dbReference type="Proteomes" id="UP001195769">
    <property type="component" value="Unassembled WGS sequence"/>
</dbReference>
<dbReference type="RefSeq" id="XP_041227363.1">
    <property type="nucleotide sequence ID" value="XM_041364973.1"/>
</dbReference>
<evidence type="ECO:0000259" key="1">
    <source>
        <dbReference type="PROSITE" id="PS50011"/>
    </source>
</evidence>
<accession>A0AAD4EBA4</accession>
<dbReference type="InterPro" id="IPR040976">
    <property type="entry name" value="Pkinase_fungal"/>
</dbReference>
<dbReference type="PROSITE" id="PS50011">
    <property type="entry name" value="PROTEIN_KINASE_DOM"/>
    <property type="match status" value="1"/>
</dbReference>
<proteinExistence type="predicted"/>
<evidence type="ECO:0000313" key="3">
    <source>
        <dbReference type="Proteomes" id="UP001195769"/>
    </source>
</evidence>
<dbReference type="PANTHER" id="PTHR38248">
    <property type="entry name" value="FUNK1 6"/>
    <property type="match status" value="1"/>
</dbReference>
<dbReference type="EMBL" id="JABBWK010000020">
    <property type="protein sequence ID" value="KAG1901788.1"/>
    <property type="molecule type" value="Genomic_DNA"/>
</dbReference>
<keyword evidence="3" id="KW-1185">Reference proteome</keyword>
<dbReference type="InterPro" id="IPR000719">
    <property type="entry name" value="Prot_kinase_dom"/>
</dbReference>
<evidence type="ECO:0000313" key="2">
    <source>
        <dbReference type="EMBL" id="KAG1901788.1"/>
    </source>
</evidence>
<feature type="domain" description="Protein kinase" evidence="1">
    <location>
        <begin position="52"/>
        <end position="399"/>
    </location>
</feature>
<gene>
    <name evidence="2" type="ORF">F5891DRAFT_1144334</name>
</gene>